<gene>
    <name evidence="3" type="ORF">pkur_cds_238</name>
</gene>
<protein>
    <submittedName>
        <fullName evidence="3">Primase c-terminal domain-containing protein</fullName>
    </submittedName>
</protein>
<sequence length="806" mass="90498">MSIASTAPPASSGAEQARAGGSFRLSAESRQRAQSRLQWDATECARARPEATTLDRVFTSGYDSASSVEIDRARAYTDDELTDLLKMAYHEWRMPPERDGESVQWACERFGVDAHARIDLATVSARARDAVKRVSYLMALFAMRGRISKTSEFNIQCSDLFFRIFETIQYAYYGVESRARIINARDDGLAVAGSLDSAMFRFATMDLGEVLKPNESLVLFLLRQLAAHGYRRYKGHCYEQVLVEGPAPPSEIEAARAAAERSGAEVPPLDAMTTKYDTHAWRQVCSIKAFIYRVTRKEVYWDQWRNLHANGAAKHAVEALENCTDVEFPDLVPNRHVFAFRTGIYDCMSMTYTPYIDPETRERNHIDPRLVACKYFNMDFPEQYADVIDDWYTDIPTPHFQRVLDYQELGAPGRERTDVCKWLYVMIGRMLYDVGEMDQWQVMAFIKGIAGSGKSTIIKVIQNLYPKADVAVLSANCQEKFALESLLDCLAFVCSEVREDFRLSQGELQSMISGEDVAINRKFKTVETRTWTAPGFFVGNQTGNWIDAQGSMTRRFVMWEFLRKVKDSAHGKVADPNLGRKIAREMPLLLLKCNLAYRHACNEFGDSDIWDVLPKYFTATQLRLKAQINPLVGFLSDSDSIVTGPTRYVLLKEFRRLYKEWLTHNNFGRPPKFVPDHYESVFEEYGLTIETGKRGWSGEAVTAQWVVGAAIVAEPCFDTDSAQPPLDATEAAASLSSSSLPFSPSSLSSSSAFASVASPTHSMYGVESDGTQHDDAQLSLSTPSTPIPVGGYFTDALQDDAMVQDN</sequence>
<feature type="region of interest" description="Disordered" evidence="1">
    <location>
        <begin position="1"/>
        <end position="29"/>
    </location>
</feature>
<evidence type="ECO:0000259" key="2">
    <source>
        <dbReference type="Pfam" id="PF19263"/>
    </source>
</evidence>
<dbReference type="Proteomes" id="UP001185135">
    <property type="component" value="Segment"/>
</dbReference>
<dbReference type="InterPro" id="IPR045455">
    <property type="entry name" value="NrS-1_pol-like_helicase"/>
</dbReference>
<evidence type="ECO:0000256" key="1">
    <source>
        <dbReference type="SAM" id="MobiDB-lite"/>
    </source>
</evidence>
<accession>A0AA95J471</accession>
<dbReference type="Pfam" id="PF19263">
    <property type="entry name" value="DUF5906"/>
    <property type="match status" value="1"/>
</dbReference>
<organism evidence="3 4">
    <name type="scientific">Pandoravirus kuranda</name>
    <dbReference type="NCBI Taxonomy" id="3019033"/>
    <lineage>
        <taxon>Viruses</taxon>
        <taxon>Pandoravirus</taxon>
    </lineage>
</organism>
<dbReference type="InterPro" id="IPR027417">
    <property type="entry name" value="P-loop_NTPase"/>
</dbReference>
<feature type="domain" description="NrS-1 polymerase-like helicase" evidence="2">
    <location>
        <begin position="447"/>
        <end position="545"/>
    </location>
</feature>
<dbReference type="Gene3D" id="3.40.50.300">
    <property type="entry name" value="P-loop containing nucleotide triphosphate hydrolases"/>
    <property type="match status" value="1"/>
</dbReference>
<evidence type="ECO:0000313" key="4">
    <source>
        <dbReference type="Proteomes" id="UP001185135"/>
    </source>
</evidence>
<reference evidence="3" key="1">
    <citation type="submission" date="2022-06" db="EMBL/GenBank/DDBJ databases">
        <authorList>
            <person name="Legendre M."/>
            <person name="Claverie J.-M."/>
            <person name="Alempic J.-M."/>
            <person name="Abergel C."/>
        </authorList>
    </citation>
    <scope>NUCLEOTIDE SEQUENCE</scope>
    <source>
        <strain evidence="3">Kuranda</strain>
    </source>
</reference>
<dbReference type="EMBL" id="ON887157">
    <property type="protein sequence ID" value="WBR14413.1"/>
    <property type="molecule type" value="Genomic_DNA"/>
</dbReference>
<name>A0AA95J471_9VIRU</name>
<feature type="region of interest" description="Disordered" evidence="1">
    <location>
        <begin position="764"/>
        <end position="792"/>
    </location>
</feature>
<proteinExistence type="predicted"/>
<dbReference type="SUPFAM" id="SSF52540">
    <property type="entry name" value="P-loop containing nucleoside triphosphate hydrolases"/>
    <property type="match status" value="1"/>
</dbReference>
<evidence type="ECO:0000313" key="3">
    <source>
        <dbReference type="EMBL" id="WBR14413.1"/>
    </source>
</evidence>